<dbReference type="InterPro" id="IPR012808">
    <property type="entry name" value="CHP02453"/>
</dbReference>
<keyword evidence="2" id="KW-1185">Reference proteome</keyword>
<organism evidence="1 2">
    <name type="scientific">Gehongia tenuis</name>
    <dbReference type="NCBI Taxonomy" id="2763655"/>
    <lineage>
        <taxon>Bacteria</taxon>
        <taxon>Bacillati</taxon>
        <taxon>Bacillota</taxon>
        <taxon>Clostridia</taxon>
        <taxon>Christensenellales</taxon>
        <taxon>Christensenellaceae</taxon>
        <taxon>Gehongia</taxon>
    </lineage>
</organism>
<dbReference type="EMBL" id="JACRSR010000002">
    <property type="protein sequence ID" value="MBC8531448.1"/>
    <property type="molecule type" value="Genomic_DNA"/>
</dbReference>
<dbReference type="AlphaFoldDB" id="A0A926D4Z0"/>
<gene>
    <name evidence="1" type="ORF">H8696_06255</name>
</gene>
<evidence type="ECO:0000313" key="2">
    <source>
        <dbReference type="Proteomes" id="UP000623172"/>
    </source>
</evidence>
<dbReference type="RefSeq" id="WP_249316038.1">
    <property type="nucleotide sequence ID" value="NZ_JACRSR010000002.1"/>
</dbReference>
<dbReference type="PANTHER" id="PTHR36452">
    <property type="entry name" value="CHROMOSOME 12, WHOLE GENOME SHOTGUN SEQUENCE"/>
    <property type="match status" value="1"/>
</dbReference>
<accession>A0A926D4Z0</accession>
<name>A0A926D4Z0_9FIRM</name>
<proteinExistence type="predicted"/>
<comment type="caution">
    <text evidence="1">The sequence shown here is derived from an EMBL/GenBank/DDBJ whole genome shotgun (WGS) entry which is preliminary data.</text>
</comment>
<sequence length="218" mass="25645">MEPFSGFTDEMSRFFLDIRFNNSKAYFLENKARYEEYVKKPLHQLVEALAPHILEVDPDLVVRPSRVVSRIYRDTRYSKDKSPMRDHLWLAFKKPGERVSGSFCPYFEVWFDHFQYGMGFYDIDRDHMDILRERMLRKRKEFTAAVQGAETVFSVVGDDYKRPLKTDLPKALVPYYNKKGFSFNAAGPFEMTKSVDLVELLAEGYRALTPIYNFINQG</sequence>
<protein>
    <submittedName>
        <fullName evidence="1">DUF2461 domain-containing protein</fullName>
    </submittedName>
</protein>
<reference evidence="1" key="1">
    <citation type="submission" date="2020-08" db="EMBL/GenBank/DDBJ databases">
        <title>Genome public.</title>
        <authorList>
            <person name="Liu C."/>
            <person name="Sun Q."/>
        </authorList>
    </citation>
    <scope>NUCLEOTIDE SEQUENCE</scope>
    <source>
        <strain evidence="1">NSJ-53</strain>
    </source>
</reference>
<dbReference type="InterPro" id="IPR015996">
    <property type="entry name" value="UCP028451"/>
</dbReference>
<dbReference type="PIRSF" id="PIRSF028451">
    <property type="entry name" value="UCP028451"/>
    <property type="match status" value="1"/>
</dbReference>
<dbReference type="Pfam" id="PF09365">
    <property type="entry name" value="DUF2461"/>
    <property type="match status" value="1"/>
</dbReference>
<evidence type="ECO:0000313" key="1">
    <source>
        <dbReference type="EMBL" id="MBC8531448.1"/>
    </source>
</evidence>
<dbReference type="Proteomes" id="UP000623172">
    <property type="component" value="Unassembled WGS sequence"/>
</dbReference>
<dbReference type="PANTHER" id="PTHR36452:SF1">
    <property type="entry name" value="DUF2461 DOMAIN-CONTAINING PROTEIN"/>
    <property type="match status" value="1"/>
</dbReference>